<feature type="compositionally biased region" description="Polar residues" evidence="1">
    <location>
        <begin position="123"/>
        <end position="133"/>
    </location>
</feature>
<name>A0A4C2AB33_EUMVA</name>
<protein>
    <submittedName>
        <fullName evidence="2">Uncharacterized protein</fullName>
    </submittedName>
</protein>
<proteinExistence type="predicted"/>
<comment type="caution">
    <text evidence="2">The sequence shown here is derived from an EMBL/GenBank/DDBJ whole genome shotgun (WGS) entry which is preliminary data.</text>
</comment>
<evidence type="ECO:0000313" key="2">
    <source>
        <dbReference type="EMBL" id="GBP96424.1"/>
    </source>
</evidence>
<dbReference type="AlphaFoldDB" id="A0A4C2AB33"/>
<keyword evidence="3" id="KW-1185">Reference proteome</keyword>
<sequence length="191" mass="21796">MGTFDDRRPRSVNIKRSDQKTKFKCRIEYRVRRAAEWAGVRGRRRWMRGHAAVDSLKIADLHDWSIFLVRSVAQDTRNVFVCFMIRSDSPGEELSTLISLLTPSTHQVITFPDVHVSADEDMPSSSRTVSSPTEALLDPESGSSYDDSEFSDDDDAEYLVHLKKIQQNLSNDEELPPQVAASARFMEAEWM</sequence>
<evidence type="ECO:0000256" key="1">
    <source>
        <dbReference type="SAM" id="MobiDB-lite"/>
    </source>
</evidence>
<dbReference type="Proteomes" id="UP000299102">
    <property type="component" value="Unassembled WGS sequence"/>
</dbReference>
<evidence type="ECO:0000313" key="3">
    <source>
        <dbReference type="Proteomes" id="UP000299102"/>
    </source>
</evidence>
<dbReference type="EMBL" id="BGZK01002777">
    <property type="protein sequence ID" value="GBP96424.1"/>
    <property type="molecule type" value="Genomic_DNA"/>
</dbReference>
<reference evidence="2 3" key="1">
    <citation type="journal article" date="2019" name="Commun. Biol.">
        <title>The bagworm genome reveals a unique fibroin gene that provides high tensile strength.</title>
        <authorList>
            <person name="Kono N."/>
            <person name="Nakamura H."/>
            <person name="Ohtoshi R."/>
            <person name="Tomita M."/>
            <person name="Numata K."/>
            <person name="Arakawa K."/>
        </authorList>
    </citation>
    <scope>NUCLEOTIDE SEQUENCE [LARGE SCALE GENOMIC DNA]</scope>
</reference>
<organism evidence="2 3">
    <name type="scientific">Eumeta variegata</name>
    <name type="common">Bagworm moth</name>
    <name type="synonym">Eumeta japonica</name>
    <dbReference type="NCBI Taxonomy" id="151549"/>
    <lineage>
        <taxon>Eukaryota</taxon>
        <taxon>Metazoa</taxon>
        <taxon>Ecdysozoa</taxon>
        <taxon>Arthropoda</taxon>
        <taxon>Hexapoda</taxon>
        <taxon>Insecta</taxon>
        <taxon>Pterygota</taxon>
        <taxon>Neoptera</taxon>
        <taxon>Endopterygota</taxon>
        <taxon>Lepidoptera</taxon>
        <taxon>Glossata</taxon>
        <taxon>Ditrysia</taxon>
        <taxon>Tineoidea</taxon>
        <taxon>Psychidae</taxon>
        <taxon>Oiketicinae</taxon>
        <taxon>Eumeta</taxon>
    </lineage>
</organism>
<accession>A0A4C2AB33</accession>
<feature type="region of interest" description="Disordered" evidence="1">
    <location>
        <begin position="117"/>
        <end position="152"/>
    </location>
</feature>
<gene>
    <name evidence="2" type="ORF">EVAR_93369_1</name>
</gene>